<dbReference type="RefSeq" id="WP_098750790.1">
    <property type="nucleotide sequence ID" value="NZ_WHPN01000301.1"/>
</dbReference>
<protein>
    <submittedName>
        <fullName evidence="3">ATP-binding protein</fullName>
    </submittedName>
</protein>
<dbReference type="InterPro" id="IPR003594">
    <property type="entry name" value="HATPase_dom"/>
</dbReference>
<dbReference type="PANTHER" id="PTHR35526">
    <property type="entry name" value="ANTI-SIGMA-F FACTOR RSBW-RELATED"/>
    <property type="match status" value="1"/>
</dbReference>
<keyword evidence="1" id="KW-0418">Kinase</keyword>
<keyword evidence="3" id="KW-0067">ATP-binding</keyword>
<organism evidence="3 4">
    <name type="scientific">Streptomyces lycii</name>
    <dbReference type="NCBI Taxonomy" id="2654337"/>
    <lineage>
        <taxon>Bacteria</taxon>
        <taxon>Bacillati</taxon>
        <taxon>Actinomycetota</taxon>
        <taxon>Actinomycetes</taxon>
        <taxon>Kitasatosporales</taxon>
        <taxon>Streptomycetaceae</taxon>
        <taxon>Streptomyces</taxon>
    </lineage>
</organism>
<name>A0ABQ7FFC0_9ACTN</name>
<proteinExistence type="predicted"/>
<dbReference type="Pfam" id="PF13581">
    <property type="entry name" value="HATPase_c_2"/>
    <property type="match status" value="1"/>
</dbReference>
<sequence length="132" mass="13826">MASGHSSRFELSATDSAPALARRHTRTALSAWRVPEDTRTVAELLVSELVTNAVQHGSGGGGEPLALELERDGPLLHLRVSDSSGRPPVAVAPEESAESGRGLTIVAALSKEWGHRLLPGGGKTVWCELVTG</sequence>
<dbReference type="InterPro" id="IPR036890">
    <property type="entry name" value="HATPase_C_sf"/>
</dbReference>
<feature type="domain" description="Histidine kinase/HSP90-like ATPase" evidence="2">
    <location>
        <begin position="14"/>
        <end position="125"/>
    </location>
</feature>
<dbReference type="InterPro" id="IPR050267">
    <property type="entry name" value="Anti-sigma-factor_SerPK"/>
</dbReference>
<evidence type="ECO:0000256" key="1">
    <source>
        <dbReference type="ARBA" id="ARBA00022527"/>
    </source>
</evidence>
<gene>
    <name evidence="3" type="ORF">GCU69_18300</name>
</gene>
<dbReference type="GO" id="GO:0005524">
    <property type="term" value="F:ATP binding"/>
    <property type="evidence" value="ECO:0007669"/>
    <property type="project" value="UniProtKB-KW"/>
</dbReference>
<dbReference type="SUPFAM" id="SSF55874">
    <property type="entry name" value="ATPase domain of HSP90 chaperone/DNA topoisomerase II/histidine kinase"/>
    <property type="match status" value="1"/>
</dbReference>
<dbReference type="PANTHER" id="PTHR35526:SF3">
    <property type="entry name" value="ANTI-SIGMA-F FACTOR RSBW"/>
    <property type="match status" value="1"/>
</dbReference>
<comment type="caution">
    <text evidence="3">The sequence shown here is derived from an EMBL/GenBank/DDBJ whole genome shotgun (WGS) entry which is preliminary data.</text>
</comment>
<keyword evidence="4" id="KW-1185">Reference proteome</keyword>
<dbReference type="CDD" id="cd16936">
    <property type="entry name" value="HATPase_RsbW-like"/>
    <property type="match status" value="1"/>
</dbReference>
<evidence type="ECO:0000313" key="4">
    <source>
        <dbReference type="Proteomes" id="UP000621266"/>
    </source>
</evidence>
<reference evidence="3 4" key="1">
    <citation type="submission" date="2019-10" db="EMBL/GenBank/DDBJ databases">
        <title>Streptomyces tenebrisbrunneis sp.nov., an endogenous actinomycete isolated from of Lycium ruthenicum.</title>
        <authorList>
            <person name="Ma L."/>
        </authorList>
    </citation>
    <scope>NUCLEOTIDE SEQUENCE [LARGE SCALE GENOMIC DNA]</scope>
    <source>
        <strain evidence="3 4">TRM 66187</strain>
    </source>
</reference>
<keyword evidence="1" id="KW-0808">Transferase</keyword>
<keyword evidence="3" id="KW-0547">Nucleotide-binding</keyword>
<dbReference type="EMBL" id="WHPN01000301">
    <property type="protein sequence ID" value="KAF4407746.1"/>
    <property type="molecule type" value="Genomic_DNA"/>
</dbReference>
<evidence type="ECO:0000313" key="3">
    <source>
        <dbReference type="EMBL" id="KAF4407746.1"/>
    </source>
</evidence>
<evidence type="ECO:0000259" key="2">
    <source>
        <dbReference type="Pfam" id="PF13581"/>
    </source>
</evidence>
<dbReference type="Gene3D" id="3.30.565.10">
    <property type="entry name" value="Histidine kinase-like ATPase, C-terminal domain"/>
    <property type="match status" value="1"/>
</dbReference>
<keyword evidence="1" id="KW-0723">Serine/threonine-protein kinase</keyword>
<accession>A0ABQ7FFC0</accession>
<dbReference type="Proteomes" id="UP000621266">
    <property type="component" value="Unassembled WGS sequence"/>
</dbReference>